<evidence type="ECO:0000256" key="5">
    <source>
        <dbReference type="ARBA" id="ARBA00022824"/>
    </source>
</evidence>
<dbReference type="InterPro" id="IPR002347">
    <property type="entry name" value="SDR_fam"/>
</dbReference>
<keyword evidence="10" id="KW-0443">Lipid metabolism</keyword>
<dbReference type="PANTHER" id="PTHR43899:SF14">
    <property type="entry name" value="VERY-LONG-CHAIN 3-OXOACYL-COA REDUCTASE"/>
    <property type="match status" value="1"/>
</dbReference>
<protein>
    <recommendedName>
        <fullName evidence="17">3-ketoacyl-CoA reductase</fullName>
        <ecNumber evidence="16">1.1.1.330</ecNumber>
        <ecNumber evidence="12">1.1.1.62</ecNumber>
    </recommendedName>
</protein>
<evidence type="ECO:0000256" key="11">
    <source>
        <dbReference type="ARBA" id="ARBA00023136"/>
    </source>
</evidence>
<evidence type="ECO:0000256" key="16">
    <source>
        <dbReference type="ARBA" id="ARBA00039105"/>
    </source>
</evidence>
<comment type="catalytic activity">
    <reaction evidence="18">
        <text>17beta-estradiol + NAD(+) = estrone + NADH + H(+)</text>
        <dbReference type="Rhea" id="RHEA:24612"/>
        <dbReference type="ChEBI" id="CHEBI:15378"/>
        <dbReference type="ChEBI" id="CHEBI:16469"/>
        <dbReference type="ChEBI" id="CHEBI:17263"/>
        <dbReference type="ChEBI" id="CHEBI:57540"/>
        <dbReference type="ChEBI" id="CHEBI:57945"/>
        <dbReference type="EC" id="1.1.1.62"/>
    </reaction>
</comment>
<comment type="pathway">
    <text evidence="14">Steroid biosynthesis; estrogen biosynthesis.</text>
</comment>
<comment type="catalytic activity">
    <reaction evidence="19">
        <text>17beta-estradiol + NADP(+) = estrone + NADPH + H(+)</text>
        <dbReference type="Rhea" id="RHEA:24616"/>
        <dbReference type="ChEBI" id="CHEBI:15378"/>
        <dbReference type="ChEBI" id="CHEBI:16469"/>
        <dbReference type="ChEBI" id="CHEBI:17263"/>
        <dbReference type="ChEBI" id="CHEBI:57783"/>
        <dbReference type="ChEBI" id="CHEBI:58349"/>
        <dbReference type="EC" id="1.1.1.62"/>
    </reaction>
</comment>
<evidence type="ECO:0000256" key="20">
    <source>
        <dbReference type="ARBA" id="ARBA00049509"/>
    </source>
</evidence>
<evidence type="ECO:0000256" key="12">
    <source>
        <dbReference type="ARBA" id="ARBA00024072"/>
    </source>
</evidence>
<dbReference type="AlphaFoldDB" id="A0A3B4A104"/>
<accession>A0A3B4A104</accession>
<dbReference type="SUPFAM" id="SSF51735">
    <property type="entry name" value="NAD(P)-binding Rossmann-fold domains"/>
    <property type="match status" value="1"/>
</dbReference>
<evidence type="ECO:0000256" key="14">
    <source>
        <dbReference type="ARBA" id="ARBA00037929"/>
    </source>
</evidence>
<evidence type="ECO:0000256" key="7">
    <source>
        <dbReference type="ARBA" id="ARBA00022955"/>
    </source>
</evidence>
<dbReference type="PROSITE" id="PS00061">
    <property type="entry name" value="ADH_SHORT"/>
    <property type="match status" value="1"/>
</dbReference>
<dbReference type="GO" id="GO:0005789">
    <property type="term" value="C:endoplasmic reticulum membrane"/>
    <property type="evidence" value="ECO:0007669"/>
    <property type="project" value="UniProtKB-SubCell"/>
</dbReference>
<evidence type="ECO:0000256" key="4">
    <source>
        <dbReference type="ARBA" id="ARBA00022692"/>
    </source>
</evidence>
<dbReference type="EC" id="1.1.1.330" evidence="16"/>
<comment type="subcellular location">
    <subcellularLocation>
        <location evidence="1">Endoplasmic reticulum membrane</location>
        <topology evidence="1">Multi-pass membrane protein</topology>
    </subcellularLocation>
</comment>
<evidence type="ECO:0000256" key="19">
    <source>
        <dbReference type="ARBA" id="ARBA00048906"/>
    </source>
</evidence>
<evidence type="ECO:0000256" key="6">
    <source>
        <dbReference type="ARBA" id="ARBA00022857"/>
    </source>
</evidence>
<dbReference type="Pfam" id="PF00106">
    <property type="entry name" value="adh_short"/>
    <property type="match status" value="1"/>
</dbReference>
<dbReference type="GO" id="GO:0141040">
    <property type="term" value="F:very-long-chain 3-oxoacyl-CoA reductase activity"/>
    <property type="evidence" value="ECO:0007669"/>
    <property type="project" value="UniProtKB-EC"/>
</dbReference>
<keyword evidence="7" id="KW-0752">Steroid biosynthesis</keyword>
<evidence type="ECO:0000256" key="2">
    <source>
        <dbReference type="ARBA" id="ARBA00005194"/>
    </source>
</evidence>
<dbReference type="InterPro" id="IPR051019">
    <property type="entry name" value="VLCFA-Steroid_DH"/>
</dbReference>
<feature type="transmembrane region" description="Helical" evidence="21">
    <location>
        <begin position="15"/>
        <end position="35"/>
    </location>
</feature>
<evidence type="ECO:0000313" key="23">
    <source>
        <dbReference type="Proteomes" id="UP000261520"/>
    </source>
</evidence>
<organism evidence="22 23">
    <name type="scientific">Periophthalmus magnuspinnatus</name>
    <dbReference type="NCBI Taxonomy" id="409849"/>
    <lineage>
        <taxon>Eukaryota</taxon>
        <taxon>Metazoa</taxon>
        <taxon>Chordata</taxon>
        <taxon>Craniata</taxon>
        <taxon>Vertebrata</taxon>
        <taxon>Euteleostomi</taxon>
        <taxon>Actinopterygii</taxon>
        <taxon>Neopterygii</taxon>
        <taxon>Teleostei</taxon>
        <taxon>Neoteleostei</taxon>
        <taxon>Acanthomorphata</taxon>
        <taxon>Gobiaria</taxon>
        <taxon>Gobiiformes</taxon>
        <taxon>Gobioidei</taxon>
        <taxon>Gobiidae</taxon>
        <taxon>Oxudercinae</taxon>
        <taxon>Periophthalmus</taxon>
    </lineage>
</organism>
<dbReference type="FunFam" id="3.40.50.720:FF:000137">
    <property type="entry name" value="Hydroxysteroid (17-beta) dehydrogenase 3"/>
    <property type="match status" value="1"/>
</dbReference>
<proteinExistence type="inferred from homology"/>
<dbReference type="GO" id="GO:0004303">
    <property type="term" value="F:estradiol 17-beta-dehydrogenase [NAD(P)+] activity"/>
    <property type="evidence" value="ECO:0007669"/>
    <property type="project" value="UniProtKB-EC"/>
</dbReference>
<keyword evidence="6" id="KW-0521">NADP</keyword>
<comment type="pathway">
    <text evidence="2">Lipid metabolism; fatty acid biosynthesis.</text>
</comment>
<evidence type="ECO:0000256" key="17">
    <source>
        <dbReference type="ARBA" id="ARBA00041250"/>
    </source>
</evidence>
<dbReference type="STRING" id="409849.ENSPMGP00000010324"/>
<comment type="similarity">
    <text evidence="15">Belongs to the short-chain dehydrogenases/reductases (SDR) family. 17-beta-HSD 3 subfamily.</text>
</comment>
<dbReference type="PANTHER" id="PTHR43899">
    <property type="entry name" value="RH59310P"/>
    <property type="match status" value="1"/>
</dbReference>
<dbReference type="InterPro" id="IPR036291">
    <property type="entry name" value="NAD(P)-bd_dom_sf"/>
</dbReference>
<dbReference type="Proteomes" id="UP000261520">
    <property type="component" value="Unplaced"/>
</dbReference>
<evidence type="ECO:0000256" key="3">
    <source>
        <dbReference type="ARBA" id="ARBA00022516"/>
    </source>
</evidence>
<evidence type="ECO:0000256" key="18">
    <source>
        <dbReference type="ARBA" id="ARBA00048022"/>
    </source>
</evidence>
<evidence type="ECO:0000256" key="15">
    <source>
        <dbReference type="ARBA" id="ARBA00038261"/>
    </source>
</evidence>
<sequence>DSSIGQSVGKAHEPLFWVGACTVACVLLWLLYRLLSGFRIWVLGNGSLLTPRLGKWAVVTGATDGIGKSYAEELARRGFALMLISRSQDKLDDVAKLLEEQYKVETKTIAVDFGKADIYGTIEEGLSGLEIGVLVNNVGVSYPYPEYYLHIPNLDNVSFITNMINVNMTSVCQVRSKGVILNISSASGMYPVPLLTVYSATKAFVDFFSRGLQEEYRRQGIIVQSVLPFFVATKMTRIRKPTLDKPTPDRYVQAEVTTVGLQSQTNGYFPHAVMVTILLQYTHTHTHTAKPVQQLVLLLENQLPLPPPLPSITSTWYCIYTSRTHTATTTSTYNSTSANQMHVAAITVSLPSQRCSSPSCCGVCVYLFVFVCSRAG</sequence>
<dbReference type="InterPro" id="IPR020904">
    <property type="entry name" value="Sc_DH/Rdtase_CS"/>
</dbReference>
<evidence type="ECO:0000256" key="8">
    <source>
        <dbReference type="ARBA" id="ARBA00022989"/>
    </source>
</evidence>
<dbReference type="EC" id="1.1.1.62" evidence="12"/>
<dbReference type="PRINTS" id="PR00080">
    <property type="entry name" value="SDRFAMILY"/>
</dbReference>
<keyword evidence="4 21" id="KW-0812">Transmembrane</keyword>
<keyword evidence="8 21" id="KW-1133">Transmembrane helix</keyword>
<evidence type="ECO:0000256" key="13">
    <source>
        <dbReference type="ARBA" id="ARBA00037337"/>
    </source>
</evidence>
<evidence type="ECO:0000313" key="22">
    <source>
        <dbReference type="Ensembl" id="ENSPMGP00000010324.1"/>
    </source>
</evidence>
<keyword evidence="9" id="KW-0560">Oxidoreductase</keyword>
<keyword evidence="11 21" id="KW-0472">Membrane</keyword>
<dbReference type="PRINTS" id="PR00081">
    <property type="entry name" value="GDHRDH"/>
</dbReference>
<evidence type="ECO:0000256" key="10">
    <source>
        <dbReference type="ARBA" id="ARBA00023098"/>
    </source>
</evidence>
<dbReference type="CDD" id="cd05356">
    <property type="entry name" value="17beta-HSD1_like_SDR_c"/>
    <property type="match status" value="1"/>
</dbReference>
<dbReference type="Ensembl" id="ENSPMGT00000011017.1">
    <property type="protein sequence ID" value="ENSPMGP00000010324.1"/>
    <property type="gene ID" value="ENSPMGG00000008182.1"/>
</dbReference>
<evidence type="ECO:0000256" key="9">
    <source>
        <dbReference type="ARBA" id="ARBA00023002"/>
    </source>
</evidence>
<reference evidence="22" key="2">
    <citation type="submission" date="2025-09" db="UniProtKB">
        <authorList>
            <consortium name="Ensembl"/>
        </authorList>
    </citation>
    <scope>IDENTIFICATION</scope>
</reference>
<dbReference type="Gene3D" id="3.40.50.720">
    <property type="entry name" value="NAD(P)-binding Rossmann-like Domain"/>
    <property type="match status" value="1"/>
</dbReference>
<name>A0A3B4A104_9GOBI</name>
<keyword evidence="5" id="KW-0256">Endoplasmic reticulum</keyword>
<reference evidence="22" key="1">
    <citation type="submission" date="2025-08" db="UniProtKB">
        <authorList>
            <consortium name="Ensembl"/>
        </authorList>
    </citation>
    <scope>IDENTIFICATION</scope>
</reference>
<dbReference type="GO" id="GO:0006694">
    <property type="term" value="P:steroid biosynthetic process"/>
    <property type="evidence" value="ECO:0007669"/>
    <property type="project" value="UniProtKB-KW"/>
</dbReference>
<comment type="catalytic activity">
    <reaction evidence="20">
        <text>a very-long-chain (3R)-3-hydroxyacyl-CoA + NADP(+) = a very-long-chain 3-oxoacyl-CoA + NADPH + H(+)</text>
        <dbReference type="Rhea" id="RHEA:48680"/>
        <dbReference type="ChEBI" id="CHEBI:15378"/>
        <dbReference type="ChEBI" id="CHEBI:57783"/>
        <dbReference type="ChEBI" id="CHEBI:58349"/>
        <dbReference type="ChEBI" id="CHEBI:85440"/>
        <dbReference type="ChEBI" id="CHEBI:90725"/>
        <dbReference type="EC" id="1.1.1.330"/>
    </reaction>
</comment>
<keyword evidence="3" id="KW-0444">Lipid biosynthesis</keyword>
<keyword evidence="23" id="KW-1185">Reference proteome</keyword>
<evidence type="ECO:0000256" key="1">
    <source>
        <dbReference type="ARBA" id="ARBA00004477"/>
    </source>
</evidence>
<comment type="function">
    <text evidence="13">Catalyzes the second of the four reactions of the long-chain fatty acids elongation cycle. This endoplasmic reticulum-bound enzymatic process, allows the addition of two carbons to the chain of long- and very long-chain fatty acids/VLCFAs per cycle. This enzyme has a 3-ketoacyl-CoA reductase activity, reducing 3-ketoacyl-CoA to 3-hydroxyacyl-CoA, within each cycle of fatty acid elongation. Thereby, it may participate in the production of VLCFAs of different chain lengths that are involved in multiple biological processes as precursors of membrane lipids and lipid mediators. May also catalyze the transformation of estrone (E1) into estradiol (E2) and play a role in estrogen formation.</text>
</comment>
<evidence type="ECO:0000256" key="21">
    <source>
        <dbReference type="SAM" id="Phobius"/>
    </source>
</evidence>